<keyword evidence="2" id="KW-1185">Reference proteome</keyword>
<evidence type="ECO:0000313" key="1">
    <source>
        <dbReference type="EMBL" id="SFQ05042.1"/>
    </source>
</evidence>
<protein>
    <submittedName>
        <fullName evidence="1">Uncharacterized protein</fullName>
    </submittedName>
</protein>
<dbReference type="OrthoDB" id="7060592at2"/>
<dbReference type="AlphaFoldDB" id="A0A1I5VCA8"/>
<dbReference type="Proteomes" id="UP000199356">
    <property type="component" value="Unassembled WGS sequence"/>
</dbReference>
<organism evidence="1 2">
    <name type="scientific">Tranquillimonas alkanivorans</name>
    <dbReference type="NCBI Taxonomy" id="441119"/>
    <lineage>
        <taxon>Bacteria</taxon>
        <taxon>Pseudomonadati</taxon>
        <taxon>Pseudomonadota</taxon>
        <taxon>Alphaproteobacteria</taxon>
        <taxon>Rhodobacterales</taxon>
        <taxon>Roseobacteraceae</taxon>
        <taxon>Tranquillimonas</taxon>
    </lineage>
</organism>
<reference evidence="1 2" key="1">
    <citation type="submission" date="2016-10" db="EMBL/GenBank/DDBJ databases">
        <authorList>
            <person name="de Groot N.N."/>
        </authorList>
    </citation>
    <scope>NUCLEOTIDE SEQUENCE [LARGE SCALE GENOMIC DNA]</scope>
    <source>
        <strain evidence="1 2">DSM 19547</strain>
    </source>
</reference>
<name>A0A1I5VCA8_9RHOB</name>
<accession>A0A1I5VCA8</accession>
<sequence length="334" mass="35703">MSYIFAIPPQYQALFEAGKLIRRGALLINAEGGGIVAHLQETSALAKIAGSLVNPLAMVSQVGGLATGAISVVQNEQIKHRIETMQQMLGMMQGLQVATLATSLVGLGVSAAGTALVCQRIETLRRELQHLGEDVVAFRDEWRMTDLQNLLDRAMTRVERIGTARSRANARAVLEEADPVLHETFNAMMSRGKILMAADAISVDALRIVLDGLSISGSARTRALFLLDEPEEARTSAEAQTMAMTQLTLAMPADRLATKIADVSVPKDAALQIASIISETRHRTASIPSLIDHLAVRDIQPSAYLAAAEEEAEAPLMFFPVSEPRTPSASAGGA</sequence>
<proteinExistence type="predicted"/>
<dbReference type="RefSeq" id="WP_093425144.1">
    <property type="nucleotide sequence ID" value="NZ_FOXA01000029.1"/>
</dbReference>
<dbReference type="STRING" id="441119.SAMN04488047_12913"/>
<dbReference type="EMBL" id="FOXA01000029">
    <property type="protein sequence ID" value="SFQ05042.1"/>
    <property type="molecule type" value="Genomic_DNA"/>
</dbReference>
<evidence type="ECO:0000313" key="2">
    <source>
        <dbReference type="Proteomes" id="UP000199356"/>
    </source>
</evidence>
<gene>
    <name evidence="1" type="ORF">SAMN04488047_12913</name>
</gene>